<keyword evidence="3" id="KW-0653">Protein transport</keyword>
<dbReference type="FunFam" id="1.20.5.110:FF:000060">
    <property type="entry name" value="SNARE complex subunit (Syn8)"/>
    <property type="match status" value="1"/>
</dbReference>
<dbReference type="PANTHER" id="PTHR19957">
    <property type="entry name" value="SYNTAXIN"/>
    <property type="match status" value="1"/>
</dbReference>
<keyword evidence="2" id="KW-0813">Transport</keyword>
<feature type="transmembrane region" description="Helical" evidence="7">
    <location>
        <begin position="244"/>
        <end position="263"/>
    </location>
</feature>
<evidence type="ECO:0000256" key="4">
    <source>
        <dbReference type="ARBA" id="ARBA00023054"/>
    </source>
</evidence>
<comment type="subcellular location">
    <subcellularLocation>
        <location evidence="1">Endomembrane system</location>
    </subcellularLocation>
</comment>
<evidence type="ECO:0000256" key="3">
    <source>
        <dbReference type="ARBA" id="ARBA00022927"/>
    </source>
</evidence>
<dbReference type="GO" id="GO:0048278">
    <property type="term" value="P:vesicle docking"/>
    <property type="evidence" value="ECO:0007669"/>
    <property type="project" value="TreeGrafter"/>
</dbReference>
<dbReference type="GO" id="GO:0000149">
    <property type="term" value="F:SNARE binding"/>
    <property type="evidence" value="ECO:0007669"/>
    <property type="project" value="TreeGrafter"/>
</dbReference>
<dbReference type="GO" id="GO:0005768">
    <property type="term" value="C:endosome"/>
    <property type="evidence" value="ECO:0007669"/>
    <property type="project" value="UniProtKB-ARBA"/>
</dbReference>
<dbReference type="GO" id="GO:0031201">
    <property type="term" value="C:SNARE complex"/>
    <property type="evidence" value="ECO:0007669"/>
    <property type="project" value="TreeGrafter"/>
</dbReference>
<accession>A0AAV9JER8</accession>
<dbReference type="Gene3D" id="1.20.5.110">
    <property type="match status" value="1"/>
</dbReference>
<evidence type="ECO:0000256" key="6">
    <source>
        <dbReference type="SAM" id="MobiDB-lite"/>
    </source>
</evidence>
<evidence type="ECO:0000313" key="9">
    <source>
        <dbReference type="EMBL" id="KAK4543531.1"/>
    </source>
</evidence>
<sequence length="264" mass="29721">MSAPPHQLFLLADHLKLSLLERQRAVALNLEPNKQDAQITRSLASLQEGLEQLDAQQADLDEPDDTNSDLARLRKQYEELYAQFHGSAPPSAGLKQPNDPALADDFAAAQSRPQQARRNKSVRFRDNAEDDESNDAVAQANRAALFSDPDRYRDEPEAPNQTGMDNQQIHAYHKQALKDQDDQLDVLGQSIGRQRMLGIHMGDELDEQGQLLEDVERGVDRHTTTLDRARKRLGHVARKSKDNWSWVTIGILICILVLLIVVLK</sequence>
<dbReference type="Proteomes" id="UP001324427">
    <property type="component" value="Unassembled WGS sequence"/>
</dbReference>
<keyword evidence="7" id="KW-1133">Transmembrane helix</keyword>
<evidence type="ECO:0000256" key="5">
    <source>
        <dbReference type="ARBA" id="ARBA00023136"/>
    </source>
</evidence>
<keyword evidence="4" id="KW-0175">Coiled coil</keyword>
<protein>
    <recommendedName>
        <fullName evidence="8">t-SNARE coiled-coil homology domain-containing protein</fullName>
    </recommendedName>
</protein>
<dbReference type="InterPro" id="IPR000727">
    <property type="entry name" value="T_SNARE_dom"/>
</dbReference>
<dbReference type="GO" id="GO:0006886">
    <property type="term" value="P:intracellular protein transport"/>
    <property type="evidence" value="ECO:0007669"/>
    <property type="project" value="TreeGrafter"/>
</dbReference>
<evidence type="ECO:0000256" key="1">
    <source>
        <dbReference type="ARBA" id="ARBA00004308"/>
    </source>
</evidence>
<dbReference type="AlphaFoldDB" id="A0AAV9JER8"/>
<evidence type="ECO:0000259" key="8">
    <source>
        <dbReference type="PROSITE" id="PS50192"/>
    </source>
</evidence>
<feature type="domain" description="T-SNARE coiled-coil homology" evidence="8">
    <location>
        <begin position="174"/>
        <end position="236"/>
    </location>
</feature>
<keyword evidence="10" id="KW-1185">Reference proteome</keyword>
<dbReference type="EMBL" id="JAVFHQ010000031">
    <property type="protein sequence ID" value="KAK4543531.1"/>
    <property type="molecule type" value="Genomic_DNA"/>
</dbReference>
<dbReference type="SUPFAM" id="SSF58038">
    <property type="entry name" value="SNARE fusion complex"/>
    <property type="match status" value="1"/>
</dbReference>
<gene>
    <name evidence="9" type="ORF">LTR36_005426</name>
</gene>
<dbReference type="SMART" id="SM00397">
    <property type="entry name" value="t_SNARE"/>
    <property type="match status" value="1"/>
</dbReference>
<dbReference type="GO" id="GO:0006896">
    <property type="term" value="P:Golgi to vacuole transport"/>
    <property type="evidence" value="ECO:0007669"/>
    <property type="project" value="UniProtKB-ARBA"/>
</dbReference>
<dbReference type="PANTHER" id="PTHR19957:SF423">
    <property type="entry name" value="SYNTAXIN-8-RELATED"/>
    <property type="match status" value="1"/>
</dbReference>
<evidence type="ECO:0000313" key="10">
    <source>
        <dbReference type="Proteomes" id="UP001324427"/>
    </source>
</evidence>
<keyword evidence="5 7" id="KW-0472">Membrane</keyword>
<dbReference type="Pfam" id="PF05739">
    <property type="entry name" value="SNARE"/>
    <property type="match status" value="1"/>
</dbReference>
<dbReference type="CDD" id="cd15859">
    <property type="entry name" value="SNARE_SYN8"/>
    <property type="match status" value="1"/>
</dbReference>
<reference evidence="9 10" key="1">
    <citation type="submission" date="2021-11" db="EMBL/GenBank/DDBJ databases">
        <title>Black yeast isolated from Biological Soil Crust.</title>
        <authorList>
            <person name="Kurbessoian T."/>
        </authorList>
    </citation>
    <scope>NUCLEOTIDE SEQUENCE [LARGE SCALE GENOMIC DNA]</scope>
    <source>
        <strain evidence="9 10">CCFEE 5522</strain>
    </source>
</reference>
<comment type="caution">
    <text evidence="9">The sequence shown here is derived from an EMBL/GenBank/DDBJ whole genome shotgun (WGS) entry which is preliminary data.</text>
</comment>
<feature type="region of interest" description="Disordered" evidence="6">
    <location>
        <begin position="108"/>
        <end position="164"/>
    </location>
</feature>
<dbReference type="GO" id="GO:0006906">
    <property type="term" value="P:vesicle fusion"/>
    <property type="evidence" value="ECO:0007669"/>
    <property type="project" value="TreeGrafter"/>
</dbReference>
<keyword evidence="7" id="KW-0812">Transmembrane</keyword>
<dbReference type="PROSITE" id="PS50192">
    <property type="entry name" value="T_SNARE"/>
    <property type="match status" value="1"/>
</dbReference>
<dbReference type="GO" id="GO:0005484">
    <property type="term" value="F:SNAP receptor activity"/>
    <property type="evidence" value="ECO:0007669"/>
    <property type="project" value="TreeGrafter"/>
</dbReference>
<organism evidence="9 10">
    <name type="scientific">Oleoguttula mirabilis</name>
    <dbReference type="NCBI Taxonomy" id="1507867"/>
    <lineage>
        <taxon>Eukaryota</taxon>
        <taxon>Fungi</taxon>
        <taxon>Dikarya</taxon>
        <taxon>Ascomycota</taxon>
        <taxon>Pezizomycotina</taxon>
        <taxon>Dothideomycetes</taxon>
        <taxon>Dothideomycetidae</taxon>
        <taxon>Mycosphaerellales</taxon>
        <taxon>Teratosphaeriaceae</taxon>
        <taxon>Oleoguttula</taxon>
    </lineage>
</organism>
<dbReference type="InterPro" id="IPR045242">
    <property type="entry name" value="Syntaxin"/>
</dbReference>
<evidence type="ECO:0000256" key="7">
    <source>
        <dbReference type="SAM" id="Phobius"/>
    </source>
</evidence>
<proteinExistence type="predicted"/>
<evidence type="ECO:0000256" key="2">
    <source>
        <dbReference type="ARBA" id="ARBA00022448"/>
    </source>
</evidence>
<name>A0AAV9JER8_9PEZI</name>